<dbReference type="GO" id="GO:0016020">
    <property type="term" value="C:membrane"/>
    <property type="evidence" value="ECO:0007669"/>
    <property type="project" value="UniProtKB-SubCell"/>
</dbReference>
<evidence type="ECO:0000256" key="1">
    <source>
        <dbReference type="ARBA" id="ARBA00004370"/>
    </source>
</evidence>
<feature type="transmembrane region" description="Helical" evidence="6">
    <location>
        <begin position="30"/>
        <end position="49"/>
    </location>
</feature>
<keyword evidence="5 6" id="KW-0472">Membrane</keyword>
<dbReference type="Proteomes" id="UP000267841">
    <property type="component" value="Unassembled WGS sequence"/>
</dbReference>
<evidence type="ECO:0000256" key="6">
    <source>
        <dbReference type="SAM" id="Phobius"/>
    </source>
</evidence>
<reference evidence="7 8" key="1">
    <citation type="submission" date="2018-10" db="EMBL/GenBank/DDBJ databases">
        <title>Genomic Encyclopedia of Archaeal and Bacterial Type Strains, Phase II (KMG-II): from individual species to whole genera.</title>
        <authorList>
            <person name="Goeker M."/>
        </authorList>
    </citation>
    <scope>NUCLEOTIDE SEQUENCE [LARGE SCALE GENOMIC DNA]</scope>
    <source>
        <strain evidence="7 8">DSM 16510</strain>
    </source>
</reference>
<comment type="similarity">
    <text evidence="2">Belongs to the FUN14 family.</text>
</comment>
<keyword evidence="4 6" id="KW-1133">Transmembrane helix</keyword>
<sequence length="99" mass="10605">MEDIFGQEVLKDLGFGGALGFLVGFTLKRVFKIAAFILGLYILSLIWLADKGVISVNWAAFGKFAGSFFSSFESFAKTAVRTVSFGGSFAIGFVAGMKV</sequence>
<dbReference type="RefSeq" id="WP_121013055.1">
    <property type="nucleotide sequence ID" value="NZ_RCCJ01000001.1"/>
</dbReference>
<keyword evidence="3 6" id="KW-0812">Transmembrane</keyword>
<evidence type="ECO:0000256" key="5">
    <source>
        <dbReference type="ARBA" id="ARBA00023136"/>
    </source>
</evidence>
<evidence type="ECO:0000313" key="8">
    <source>
        <dbReference type="Proteomes" id="UP000267841"/>
    </source>
</evidence>
<evidence type="ECO:0000256" key="2">
    <source>
        <dbReference type="ARBA" id="ARBA00009160"/>
    </source>
</evidence>
<evidence type="ECO:0000256" key="4">
    <source>
        <dbReference type="ARBA" id="ARBA00022989"/>
    </source>
</evidence>
<evidence type="ECO:0000313" key="7">
    <source>
        <dbReference type="EMBL" id="RLJ71580.1"/>
    </source>
</evidence>
<gene>
    <name evidence="7" type="ORF">BCF55_1886</name>
</gene>
<name>A0A497XTS6_9AQUI</name>
<proteinExistence type="inferred from homology"/>
<organism evidence="7 8">
    <name type="scientific">Hydrogenivirga caldilitoris</name>
    <dbReference type="NCBI Taxonomy" id="246264"/>
    <lineage>
        <taxon>Bacteria</taxon>
        <taxon>Pseudomonadati</taxon>
        <taxon>Aquificota</taxon>
        <taxon>Aquificia</taxon>
        <taxon>Aquificales</taxon>
        <taxon>Aquificaceae</taxon>
        <taxon>Hydrogenivirga</taxon>
    </lineage>
</organism>
<dbReference type="Pfam" id="PF04930">
    <property type="entry name" value="FUN14"/>
    <property type="match status" value="1"/>
</dbReference>
<dbReference type="AlphaFoldDB" id="A0A497XTS6"/>
<accession>A0A497XTS6</accession>
<dbReference type="OrthoDB" id="15655at2"/>
<protein>
    <submittedName>
        <fullName evidence="7">Putative membrane protein (Fun14 family)</fullName>
    </submittedName>
</protein>
<comment type="subcellular location">
    <subcellularLocation>
        <location evidence="1">Membrane</location>
    </subcellularLocation>
</comment>
<comment type="caution">
    <text evidence="7">The sequence shown here is derived from an EMBL/GenBank/DDBJ whole genome shotgun (WGS) entry which is preliminary data.</text>
</comment>
<keyword evidence="8" id="KW-1185">Reference proteome</keyword>
<evidence type="ECO:0000256" key="3">
    <source>
        <dbReference type="ARBA" id="ARBA00022692"/>
    </source>
</evidence>
<dbReference type="EMBL" id="RCCJ01000001">
    <property type="protein sequence ID" value="RLJ71580.1"/>
    <property type="molecule type" value="Genomic_DNA"/>
</dbReference>
<dbReference type="InterPro" id="IPR007014">
    <property type="entry name" value="FUN14"/>
</dbReference>